<evidence type="ECO:0000256" key="1">
    <source>
        <dbReference type="SAM" id="MobiDB-lite"/>
    </source>
</evidence>
<dbReference type="EMBL" id="RWGY01000039">
    <property type="protein sequence ID" value="TVU12775.1"/>
    <property type="molecule type" value="Genomic_DNA"/>
</dbReference>
<name>A0A5J9TNA6_9POAL</name>
<keyword evidence="3" id="KW-1185">Reference proteome</keyword>
<dbReference type="AlphaFoldDB" id="A0A5J9TNA6"/>
<dbReference type="OrthoDB" id="6022at2759"/>
<dbReference type="Gramene" id="TVU12775">
    <property type="protein sequence ID" value="TVU12775"/>
    <property type="gene ID" value="EJB05_46432"/>
</dbReference>
<accession>A0A5J9TNA6</accession>
<protein>
    <submittedName>
        <fullName evidence="2">Uncharacterized protein</fullName>
    </submittedName>
</protein>
<feature type="region of interest" description="Disordered" evidence="1">
    <location>
        <begin position="31"/>
        <end position="66"/>
    </location>
</feature>
<evidence type="ECO:0000313" key="2">
    <source>
        <dbReference type="EMBL" id="TVU12775.1"/>
    </source>
</evidence>
<feature type="non-terminal residue" evidence="2">
    <location>
        <position position="1"/>
    </location>
</feature>
<reference evidence="2 3" key="1">
    <citation type="journal article" date="2019" name="Sci. Rep.">
        <title>A high-quality genome of Eragrostis curvula grass provides insights into Poaceae evolution and supports new strategies to enhance forage quality.</title>
        <authorList>
            <person name="Carballo J."/>
            <person name="Santos B.A.C.M."/>
            <person name="Zappacosta D."/>
            <person name="Garbus I."/>
            <person name="Selva J.P."/>
            <person name="Gallo C.A."/>
            <person name="Diaz A."/>
            <person name="Albertini E."/>
            <person name="Caccamo M."/>
            <person name="Echenique V."/>
        </authorList>
    </citation>
    <scope>NUCLEOTIDE SEQUENCE [LARGE SCALE GENOMIC DNA]</scope>
    <source>
        <strain evidence="3">cv. Victoria</strain>
        <tissue evidence="2">Leaf</tissue>
    </source>
</reference>
<feature type="region of interest" description="Disordered" evidence="1">
    <location>
        <begin position="1"/>
        <end position="20"/>
    </location>
</feature>
<organism evidence="2 3">
    <name type="scientific">Eragrostis curvula</name>
    <name type="common">weeping love grass</name>
    <dbReference type="NCBI Taxonomy" id="38414"/>
    <lineage>
        <taxon>Eukaryota</taxon>
        <taxon>Viridiplantae</taxon>
        <taxon>Streptophyta</taxon>
        <taxon>Embryophyta</taxon>
        <taxon>Tracheophyta</taxon>
        <taxon>Spermatophyta</taxon>
        <taxon>Magnoliopsida</taxon>
        <taxon>Liliopsida</taxon>
        <taxon>Poales</taxon>
        <taxon>Poaceae</taxon>
        <taxon>PACMAD clade</taxon>
        <taxon>Chloridoideae</taxon>
        <taxon>Eragrostideae</taxon>
        <taxon>Eragrostidinae</taxon>
        <taxon>Eragrostis</taxon>
    </lineage>
</organism>
<sequence length="241" mass="26063">MAARQPPPVPLPAPAAGVSMKEYLKRYESGARLREEGEEEDEEEAQARRGGRRGAHRRRGPRVAEARAARGGRARVIRIGVGFDCNWETTGPLVDEDIEVKRNAPPGGGTRGTAVHAIAGTAAGGSRWQPQRVAGQPAAGTTRRHQSAEAMLRRTFLLHGEGGAAIRPSPERGDIAGKDLSPPRQRGRRQDTPSPKGMVLQSRVICRHRGNLNGKKTSHLQEGVFAMTLKSHRTSRRHGGA</sequence>
<feature type="region of interest" description="Disordered" evidence="1">
    <location>
        <begin position="163"/>
        <end position="199"/>
    </location>
</feature>
<dbReference type="Proteomes" id="UP000324897">
    <property type="component" value="Chromosome 3"/>
</dbReference>
<comment type="caution">
    <text evidence="2">The sequence shown here is derived from an EMBL/GenBank/DDBJ whole genome shotgun (WGS) entry which is preliminary data.</text>
</comment>
<feature type="compositionally biased region" description="Basic residues" evidence="1">
    <location>
        <begin position="49"/>
        <end position="61"/>
    </location>
</feature>
<evidence type="ECO:0000313" key="3">
    <source>
        <dbReference type="Proteomes" id="UP000324897"/>
    </source>
</evidence>
<proteinExistence type="predicted"/>
<feature type="compositionally biased region" description="Pro residues" evidence="1">
    <location>
        <begin position="1"/>
        <end position="13"/>
    </location>
</feature>
<gene>
    <name evidence="2" type="ORF">EJB05_46432</name>
</gene>